<keyword evidence="2" id="KW-0520">NAD</keyword>
<evidence type="ECO:0000256" key="1">
    <source>
        <dbReference type="ARBA" id="ARBA00023002"/>
    </source>
</evidence>
<accession>A0A252BUV0</accession>
<keyword evidence="1" id="KW-0560">Oxidoreductase</keyword>
<dbReference type="InterPro" id="IPR002204">
    <property type="entry name" value="3-OH-isobutyrate_DH-rel_CS"/>
</dbReference>
<reference evidence="7" key="1">
    <citation type="submission" date="2014-06" db="EMBL/GenBank/DDBJ databases">
        <authorList>
            <person name="Winans N.J."/>
            <person name="Newell P.D."/>
            <person name="Douglas A.E."/>
        </authorList>
    </citation>
    <scope>NUCLEOTIDE SEQUENCE [LARGE SCALE GENOMIC DNA]</scope>
</reference>
<dbReference type="GO" id="GO:0016491">
    <property type="term" value="F:oxidoreductase activity"/>
    <property type="evidence" value="ECO:0007669"/>
    <property type="project" value="UniProtKB-KW"/>
</dbReference>
<dbReference type="Pfam" id="PF03446">
    <property type="entry name" value="NAD_binding_2"/>
    <property type="match status" value="1"/>
</dbReference>
<dbReference type="Gene3D" id="3.40.50.720">
    <property type="entry name" value="NAD(P)-binding Rossmann-like Domain"/>
    <property type="match status" value="1"/>
</dbReference>
<feature type="domain" description="3-hydroxyisobutyrate dehydrogenase-like NAD-binding" evidence="5">
    <location>
        <begin position="167"/>
        <end position="280"/>
    </location>
</feature>
<dbReference type="OrthoDB" id="9812907at2"/>
<dbReference type="SUPFAM" id="SSF51735">
    <property type="entry name" value="NAD(P)-binding Rossmann-fold domains"/>
    <property type="match status" value="1"/>
</dbReference>
<feature type="active site" evidence="3">
    <location>
        <position position="171"/>
    </location>
</feature>
<dbReference type="PANTHER" id="PTHR43580">
    <property type="entry name" value="OXIDOREDUCTASE GLYR1-RELATED"/>
    <property type="match status" value="1"/>
</dbReference>
<organism evidence="6 7">
    <name type="scientific">Acetobacter okinawensis</name>
    <dbReference type="NCBI Taxonomy" id="1076594"/>
    <lineage>
        <taxon>Bacteria</taxon>
        <taxon>Pseudomonadati</taxon>
        <taxon>Pseudomonadota</taxon>
        <taxon>Alphaproteobacteria</taxon>
        <taxon>Acetobacterales</taxon>
        <taxon>Acetobacteraceae</taxon>
        <taxon>Acetobacter</taxon>
    </lineage>
</organism>
<dbReference type="InterPro" id="IPR036291">
    <property type="entry name" value="NAD(P)-bd_dom_sf"/>
</dbReference>
<dbReference type="SUPFAM" id="SSF48179">
    <property type="entry name" value="6-phosphogluconate dehydrogenase C-terminal domain-like"/>
    <property type="match status" value="1"/>
</dbReference>
<gene>
    <name evidence="6" type="ORF">HK26_01440</name>
</gene>
<dbReference type="PANTHER" id="PTHR43580:SF2">
    <property type="entry name" value="CYTOKINE-LIKE NUCLEAR FACTOR N-PAC"/>
    <property type="match status" value="1"/>
</dbReference>
<dbReference type="GO" id="GO:0051287">
    <property type="term" value="F:NAD binding"/>
    <property type="evidence" value="ECO:0007669"/>
    <property type="project" value="InterPro"/>
</dbReference>
<evidence type="ECO:0000256" key="2">
    <source>
        <dbReference type="ARBA" id="ARBA00023027"/>
    </source>
</evidence>
<dbReference type="EMBL" id="JOPJ01000012">
    <property type="protein sequence ID" value="OUJ12602.1"/>
    <property type="molecule type" value="Genomic_DNA"/>
</dbReference>
<dbReference type="STRING" id="1236501.GCA_000613865_02352"/>
<evidence type="ECO:0000313" key="6">
    <source>
        <dbReference type="EMBL" id="OUJ12602.1"/>
    </source>
</evidence>
<dbReference type="InterPro" id="IPR008927">
    <property type="entry name" value="6-PGluconate_DH-like_C_sf"/>
</dbReference>
<dbReference type="eggNOG" id="COG2084">
    <property type="taxonomic scope" value="Bacteria"/>
</dbReference>
<evidence type="ECO:0000259" key="5">
    <source>
        <dbReference type="Pfam" id="PF14833"/>
    </source>
</evidence>
<evidence type="ECO:0000313" key="7">
    <source>
        <dbReference type="Proteomes" id="UP000194931"/>
    </source>
</evidence>
<dbReference type="Proteomes" id="UP000194931">
    <property type="component" value="Unassembled WGS sequence"/>
</dbReference>
<dbReference type="GO" id="GO:0050661">
    <property type="term" value="F:NADP binding"/>
    <property type="evidence" value="ECO:0007669"/>
    <property type="project" value="InterPro"/>
</dbReference>
<dbReference type="InterPro" id="IPR015815">
    <property type="entry name" value="HIBADH-related"/>
</dbReference>
<dbReference type="PROSITE" id="PS00895">
    <property type="entry name" value="3_HYDROXYISOBUT_DH"/>
    <property type="match status" value="1"/>
</dbReference>
<dbReference type="GO" id="GO:0016054">
    <property type="term" value="P:organic acid catabolic process"/>
    <property type="evidence" value="ECO:0007669"/>
    <property type="project" value="UniProtKB-ARBA"/>
</dbReference>
<evidence type="ECO:0000259" key="4">
    <source>
        <dbReference type="Pfam" id="PF03446"/>
    </source>
</evidence>
<dbReference type="Gene3D" id="1.10.1040.10">
    <property type="entry name" value="N-(1-d-carboxylethyl)-l-norvaline Dehydrogenase, domain 2"/>
    <property type="match status" value="1"/>
</dbReference>
<dbReference type="Pfam" id="PF14833">
    <property type="entry name" value="NAD_binding_11"/>
    <property type="match status" value="1"/>
</dbReference>
<name>A0A252BUV0_9PROT</name>
<keyword evidence="7" id="KW-1185">Reference proteome</keyword>
<evidence type="ECO:0000256" key="3">
    <source>
        <dbReference type="PIRSR" id="PIRSR000103-1"/>
    </source>
</evidence>
<dbReference type="PIRSF" id="PIRSF000103">
    <property type="entry name" value="HIBADH"/>
    <property type="match status" value="1"/>
</dbReference>
<protein>
    <submittedName>
        <fullName evidence="6">6-phosphogluconate dehydrogenase</fullName>
    </submittedName>
</protein>
<dbReference type="InterPro" id="IPR029154">
    <property type="entry name" value="HIBADH-like_NADP-bd"/>
</dbReference>
<comment type="caution">
    <text evidence="6">The sequence shown here is derived from an EMBL/GenBank/DDBJ whole genome shotgun (WGS) entry which is preliminary data.</text>
</comment>
<dbReference type="AlphaFoldDB" id="A0A252BUV0"/>
<dbReference type="InterPro" id="IPR013328">
    <property type="entry name" value="6PGD_dom2"/>
</dbReference>
<feature type="domain" description="6-phosphogluconate dehydrogenase NADP-binding" evidence="4">
    <location>
        <begin position="2"/>
        <end position="161"/>
    </location>
</feature>
<dbReference type="InterPro" id="IPR006115">
    <property type="entry name" value="6PGDH_NADP-bd"/>
</dbReference>
<dbReference type="RefSeq" id="WP_086639165.1">
    <property type="nucleotide sequence ID" value="NZ_JOPJ01000012.1"/>
</dbReference>
<proteinExistence type="predicted"/>
<sequence length="298" mass="31745">MKIGFIGLGAMGHPMAKRLLKAGHALVVYNRTAAKADDLVAQGAVVGATPAAVAHDVDIVFSMLLDDAATQDATFGPNGIAAGLPPHAVHVCCSTISLAQARRLRDGHAERGQTYVSASVLGRPPAAEAGELFVMAAGQADVLDRLEPALQCFGPKIFRVGEDPVQANLVKLSLNFMIYSTIEQMAEVFALNEKAGTDPHTIFEIMTGSFYNAPVHKNYGKLMVDQEYDHPGAPVTLGLKDVGMFMNAGGDYGVPLPYASVVRDRLLSAISAGDAERDFVVIQERVRQESGLKQDSKK</sequence>
<dbReference type="InterPro" id="IPR051265">
    <property type="entry name" value="HIBADH-related_NP60_sf"/>
</dbReference>